<feature type="domain" description="Protein kinase" evidence="18">
    <location>
        <begin position="400"/>
        <end position="688"/>
    </location>
</feature>
<dbReference type="InterPro" id="IPR018488">
    <property type="entry name" value="cNMP-bd_CS"/>
</dbReference>
<dbReference type="InterPro" id="IPR000961">
    <property type="entry name" value="AGC-kinase_C"/>
</dbReference>
<dbReference type="GO" id="GO:0030553">
    <property type="term" value="F:cGMP binding"/>
    <property type="evidence" value="ECO:0007669"/>
    <property type="project" value="UniProtKB-KW"/>
</dbReference>
<evidence type="ECO:0000256" key="1">
    <source>
        <dbReference type="ARBA" id="ARBA00006352"/>
    </source>
</evidence>
<dbReference type="FunFam" id="3.30.200.20:FF:000005">
    <property type="entry name" value="cAMP-dependent protein kinase catalytic subunit"/>
    <property type="match status" value="1"/>
</dbReference>
<dbReference type="PROSITE" id="PS00889">
    <property type="entry name" value="CNMP_BINDING_2"/>
    <property type="match status" value="1"/>
</dbReference>
<dbReference type="Gene3D" id="3.30.200.20">
    <property type="entry name" value="Phosphorylase Kinase, domain 1"/>
    <property type="match status" value="1"/>
</dbReference>
<keyword evidence="6 12" id="KW-0547">Nucleotide-binding</keyword>
<dbReference type="InterPro" id="IPR011009">
    <property type="entry name" value="Kinase-like_dom_sf"/>
</dbReference>
<dbReference type="GO" id="GO:0005524">
    <property type="term" value="F:ATP binding"/>
    <property type="evidence" value="ECO:0007669"/>
    <property type="project" value="UniProtKB-UniRule"/>
</dbReference>
<feature type="domain" description="Cyclic nucleotide-binding" evidence="19">
    <location>
        <begin position="144"/>
        <end position="259"/>
    </location>
</feature>
<evidence type="ECO:0000313" key="22">
    <source>
        <dbReference type="Proteomes" id="UP001219934"/>
    </source>
</evidence>
<organism evidence="21 22">
    <name type="scientific">Pogonophryne albipinna</name>
    <dbReference type="NCBI Taxonomy" id="1090488"/>
    <lineage>
        <taxon>Eukaryota</taxon>
        <taxon>Metazoa</taxon>
        <taxon>Chordata</taxon>
        <taxon>Craniata</taxon>
        <taxon>Vertebrata</taxon>
        <taxon>Euteleostomi</taxon>
        <taxon>Actinopterygii</taxon>
        <taxon>Neopterygii</taxon>
        <taxon>Teleostei</taxon>
        <taxon>Neoteleostei</taxon>
        <taxon>Acanthomorphata</taxon>
        <taxon>Eupercaria</taxon>
        <taxon>Perciformes</taxon>
        <taxon>Notothenioidei</taxon>
        <taxon>Pogonophryne</taxon>
    </lineage>
</organism>
<dbReference type="PANTHER" id="PTHR24353:SF155">
    <property type="match status" value="1"/>
</dbReference>
<dbReference type="SMART" id="SM00133">
    <property type="entry name" value="S_TK_X"/>
    <property type="match status" value="1"/>
</dbReference>
<dbReference type="PROSITE" id="PS50042">
    <property type="entry name" value="CNMP_BINDING_3"/>
    <property type="match status" value="2"/>
</dbReference>
<evidence type="ECO:0000256" key="17">
    <source>
        <dbReference type="SAM" id="MobiDB-lite"/>
    </source>
</evidence>
<proteinExistence type="inferred from homology"/>
<keyword evidence="3 12" id="KW-0723">Serine/threonine-protein kinase</keyword>
<evidence type="ECO:0000256" key="8">
    <source>
        <dbReference type="ARBA" id="ARBA00022840"/>
    </source>
</evidence>
<dbReference type="InterPro" id="IPR035014">
    <property type="entry name" value="STKc_cGK"/>
</dbReference>
<evidence type="ECO:0000313" key="21">
    <source>
        <dbReference type="EMBL" id="KAJ4922377.1"/>
    </source>
</evidence>
<dbReference type="SMART" id="SM00220">
    <property type="entry name" value="S_TKc"/>
    <property type="match status" value="1"/>
</dbReference>
<dbReference type="FunFam" id="2.60.120.10:FF:000043">
    <property type="entry name" value="cGMP-dependent protein kinase"/>
    <property type="match status" value="1"/>
</dbReference>
<comment type="similarity">
    <text evidence="1 12">Belongs to the protein kinase superfamily. AGC Ser/Thr protein kinase family. cGMP subfamily.</text>
</comment>
<reference evidence="21" key="1">
    <citation type="submission" date="2022-11" db="EMBL/GenBank/DDBJ databases">
        <title>Chromosome-level genome of Pogonophryne albipinna.</title>
        <authorList>
            <person name="Jo E."/>
        </authorList>
    </citation>
    <scope>NUCLEOTIDE SEQUENCE</scope>
    <source>
        <strain evidence="21">SGF0006</strain>
        <tissue evidence="21">Muscle</tissue>
    </source>
</reference>
<evidence type="ECO:0000256" key="5">
    <source>
        <dbReference type="ARBA" id="ARBA00022679"/>
    </source>
</evidence>
<protein>
    <recommendedName>
        <fullName evidence="2 12">cGMP-dependent protein kinase</fullName>
        <ecNumber evidence="2 12">2.7.11.12</ecNumber>
    </recommendedName>
</protein>
<keyword evidence="22" id="KW-1185">Reference proteome</keyword>
<keyword evidence="7 12" id="KW-0418">Kinase</keyword>
<evidence type="ECO:0000256" key="9">
    <source>
        <dbReference type="ARBA" id="ARBA00022992"/>
    </source>
</evidence>
<dbReference type="PRINTS" id="PR00103">
    <property type="entry name" value="CAMPKINASE"/>
</dbReference>
<dbReference type="Pfam" id="PF00069">
    <property type="entry name" value="Pkinase"/>
    <property type="match status" value="1"/>
</dbReference>
<evidence type="ECO:0000256" key="15">
    <source>
        <dbReference type="PROSITE-ProRule" id="PRU10141"/>
    </source>
</evidence>
<feature type="binding site" evidence="14">
    <location>
        <begin position="406"/>
        <end position="414"/>
    </location>
    <ligand>
        <name>ATP</name>
        <dbReference type="ChEBI" id="CHEBI:30616"/>
    </ligand>
</feature>
<evidence type="ECO:0000256" key="6">
    <source>
        <dbReference type="ARBA" id="ARBA00022741"/>
    </source>
</evidence>
<dbReference type="CDD" id="cd05572">
    <property type="entry name" value="STKc_cGK"/>
    <property type="match status" value="1"/>
</dbReference>
<keyword evidence="16" id="KW-0175">Coiled coil</keyword>
<dbReference type="PROSITE" id="PS00108">
    <property type="entry name" value="PROTEIN_KINASE_ST"/>
    <property type="match status" value="1"/>
</dbReference>
<dbReference type="PANTHER" id="PTHR24353">
    <property type="entry name" value="CYCLIC NUCLEOTIDE-DEPENDENT PROTEIN KINASE"/>
    <property type="match status" value="1"/>
</dbReference>
<dbReference type="GO" id="GO:0004692">
    <property type="term" value="F:cGMP-dependent protein kinase activity"/>
    <property type="evidence" value="ECO:0007669"/>
    <property type="project" value="UniProtKB-EC"/>
</dbReference>
<accession>A0AAD6F6B7</accession>
<dbReference type="Proteomes" id="UP001219934">
    <property type="component" value="Unassembled WGS sequence"/>
</dbReference>
<feature type="binding site" evidence="15">
    <location>
        <position position="433"/>
    </location>
    <ligand>
        <name>ATP</name>
        <dbReference type="ChEBI" id="CHEBI:30616"/>
    </ligand>
</feature>
<evidence type="ECO:0000256" key="2">
    <source>
        <dbReference type="ARBA" id="ARBA00012428"/>
    </source>
</evidence>
<evidence type="ECO:0000256" key="13">
    <source>
        <dbReference type="PIRSR" id="PIRSR000559-1"/>
    </source>
</evidence>
<comment type="catalytic activity">
    <reaction evidence="10 12">
        <text>L-threonyl-[protein] + ATP = O-phospho-L-threonyl-[protein] + ADP + H(+)</text>
        <dbReference type="Rhea" id="RHEA:46608"/>
        <dbReference type="Rhea" id="RHEA-COMP:11060"/>
        <dbReference type="Rhea" id="RHEA-COMP:11605"/>
        <dbReference type="ChEBI" id="CHEBI:15378"/>
        <dbReference type="ChEBI" id="CHEBI:30013"/>
        <dbReference type="ChEBI" id="CHEBI:30616"/>
        <dbReference type="ChEBI" id="CHEBI:61977"/>
        <dbReference type="ChEBI" id="CHEBI:456216"/>
        <dbReference type="EC" id="2.7.11.12"/>
    </reaction>
</comment>
<keyword evidence="5 12" id="KW-0808">Transferase</keyword>
<evidence type="ECO:0000256" key="4">
    <source>
        <dbReference type="ARBA" id="ARBA00022535"/>
    </source>
</evidence>
<evidence type="ECO:0000256" key="16">
    <source>
        <dbReference type="SAM" id="Coils"/>
    </source>
</evidence>
<dbReference type="InterPro" id="IPR002374">
    <property type="entry name" value="cGMP_dep_kinase"/>
</dbReference>
<feature type="coiled-coil region" evidence="16">
    <location>
        <begin position="11"/>
        <end position="52"/>
    </location>
</feature>
<dbReference type="Pfam" id="PF00027">
    <property type="entry name" value="cNMP_binding"/>
    <property type="match status" value="2"/>
</dbReference>
<dbReference type="SMART" id="SM00100">
    <property type="entry name" value="cNMP"/>
    <property type="match status" value="2"/>
</dbReference>
<evidence type="ECO:0000259" key="20">
    <source>
        <dbReference type="PROSITE" id="PS51285"/>
    </source>
</evidence>
<dbReference type="AlphaFoldDB" id="A0AAD6F6B7"/>
<keyword evidence="4 12" id="KW-0140">cGMP</keyword>
<name>A0AAD6F6B7_9TELE</name>
<evidence type="ECO:0000256" key="7">
    <source>
        <dbReference type="ARBA" id="ARBA00022777"/>
    </source>
</evidence>
<comment type="catalytic activity">
    <reaction evidence="11">
        <text>L-seryl-[protein] + ATP = O-phospho-L-seryl-[protein] + ADP + H(+)</text>
        <dbReference type="Rhea" id="RHEA:17989"/>
        <dbReference type="Rhea" id="RHEA-COMP:9863"/>
        <dbReference type="Rhea" id="RHEA-COMP:11604"/>
        <dbReference type="ChEBI" id="CHEBI:15378"/>
        <dbReference type="ChEBI" id="CHEBI:29999"/>
        <dbReference type="ChEBI" id="CHEBI:30616"/>
        <dbReference type="ChEBI" id="CHEBI:83421"/>
        <dbReference type="ChEBI" id="CHEBI:456216"/>
        <dbReference type="EC" id="2.7.11.12"/>
    </reaction>
</comment>
<dbReference type="Gene3D" id="1.10.510.10">
    <property type="entry name" value="Transferase(Phosphotransferase) domain 1"/>
    <property type="match status" value="1"/>
</dbReference>
<evidence type="ECO:0000259" key="18">
    <source>
        <dbReference type="PROSITE" id="PS50011"/>
    </source>
</evidence>
<evidence type="ECO:0000256" key="10">
    <source>
        <dbReference type="ARBA" id="ARBA00047298"/>
    </source>
</evidence>
<dbReference type="PROSITE" id="PS00107">
    <property type="entry name" value="PROTEIN_KINASE_ATP"/>
    <property type="match status" value="1"/>
</dbReference>
<evidence type="ECO:0000256" key="14">
    <source>
        <dbReference type="PIRSR" id="PIRSR000559-2"/>
    </source>
</evidence>
<evidence type="ECO:0000256" key="11">
    <source>
        <dbReference type="ARBA" id="ARBA00047462"/>
    </source>
</evidence>
<feature type="domain" description="Cyclic nucleotide-binding" evidence="19">
    <location>
        <begin position="262"/>
        <end position="339"/>
    </location>
</feature>
<dbReference type="InterPro" id="IPR018490">
    <property type="entry name" value="cNMP-bd_dom_sf"/>
</dbReference>
<dbReference type="InterPro" id="IPR017441">
    <property type="entry name" value="Protein_kinase_ATP_BS"/>
</dbReference>
<sequence>MELILLFRLRITQLEEELARRDQEFRAQELQLQYLQSELEAKVSQVDKLQDAIGYNSSVGCSPQPRHPHSPPCFSVINQAPSRFHRVAVEVHRRLRAKEGVSAEPTSENFCGGFRAAHTPTVKSVRKDSQTKKLINSAIMNNDFLKKLEPQHMREMVDCMYEKVYTEGQLVIQEGEPGNYLYVLADGLLEVFQNGKLLGEMRPGTAFGELAILYNCKRTATVKAVSQSHIWALDRQTFQTIMMQSTQARHDEYFSFLCSVSLLRGLPEEKLAKVVDCLEVDYFEKGEYIIREGEEGNTFFIIAKGEVIVTQSTEGLAEPQQIKTLGVGDYFGEKALISNFNQMVGTYEELQAYLKEYVDELSRSDERRNALPHSPHIDSAEAQELRRLREKISLLPFKDLEVIATLGMGGFGRVELVKLKDEDTTFALKCIKKKHIVDTRQQEHIYSEKNILQQTNSAFIIRLFRTYRDDKFVYMLLEVCLGGELWTVLRDMSYFEEPTARFCTGCVLEAFDYLHTLGIIYRDLKPENLLLDAEGYVKMADFGFAKKIGLGKKTWTFCGTPEYVAPEVIMNKGHDFGADCWSLGILIFELLTGNPPFAGTDPIKIYTMVLHGIEKVDFPKRIGKRPDDLIRRLCKWFQGFNWEGLRRHKLPSPLRRELKGPMDHSHFDLFPPDTEEPPDELSAWDKDF</sequence>
<dbReference type="InterPro" id="IPR008271">
    <property type="entry name" value="Ser/Thr_kinase_AS"/>
</dbReference>
<dbReference type="EC" id="2.7.11.12" evidence="2 12"/>
<dbReference type="InterPro" id="IPR014710">
    <property type="entry name" value="RmlC-like_jellyroll"/>
</dbReference>
<dbReference type="PIRSF" id="PIRSF000559">
    <property type="entry name" value="cGMP-dep_kinase"/>
    <property type="match status" value="1"/>
</dbReference>
<dbReference type="InterPro" id="IPR000595">
    <property type="entry name" value="cNMP-bd_dom"/>
</dbReference>
<dbReference type="SUPFAM" id="SSF51206">
    <property type="entry name" value="cAMP-binding domain-like"/>
    <property type="match status" value="2"/>
</dbReference>
<comment type="caution">
    <text evidence="21">The sequence shown here is derived from an EMBL/GenBank/DDBJ whole genome shotgun (WGS) entry which is preliminary data.</text>
</comment>
<feature type="domain" description="AGC-kinase C-terminal" evidence="20">
    <location>
        <begin position="638"/>
        <end position="688"/>
    </location>
</feature>
<feature type="binding site" evidence="14">
    <location>
        <position position="429"/>
    </location>
    <ligand>
        <name>ATP</name>
        <dbReference type="ChEBI" id="CHEBI:30616"/>
    </ligand>
</feature>
<keyword evidence="8 12" id="KW-0067">ATP-binding</keyword>
<feature type="region of interest" description="Disordered" evidence="17">
    <location>
        <begin position="666"/>
        <end position="688"/>
    </location>
</feature>
<evidence type="ECO:0000256" key="3">
    <source>
        <dbReference type="ARBA" id="ARBA00022527"/>
    </source>
</evidence>
<dbReference type="CDD" id="cd00038">
    <property type="entry name" value="CAP_ED"/>
    <property type="match status" value="2"/>
</dbReference>
<evidence type="ECO:0000256" key="12">
    <source>
        <dbReference type="PIRNR" id="PIRNR000559"/>
    </source>
</evidence>
<dbReference type="PROSITE" id="PS50011">
    <property type="entry name" value="PROTEIN_KINASE_DOM"/>
    <property type="match status" value="1"/>
</dbReference>
<dbReference type="SUPFAM" id="SSF56112">
    <property type="entry name" value="Protein kinase-like (PK-like)"/>
    <property type="match status" value="1"/>
</dbReference>
<dbReference type="PROSITE" id="PS51285">
    <property type="entry name" value="AGC_KINASE_CTER"/>
    <property type="match status" value="1"/>
</dbReference>
<dbReference type="InterPro" id="IPR000719">
    <property type="entry name" value="Prot_kinase_dom"/>
</dbReference>
<keyword evidence="9 12" id="KW-0142">cGMP-binding</keyword>
<gene>
    <name evidence="21" type="ORF">JOQ06_021792</name>
</gene>
<dbReference type="PROSITE" id="PS00888">
    <property type="entry name" value="CNMP_BINDING_1"/>
    <property type="match status" value="2"/>
</dbReference>
<feature type="active site" description="Proton acceptor" evidence="13">
    <location>
        <position position="523"/>
    </location>
</feature>
<evidence type="ECO:0000259" key="19">
    <source>
        <dbReference type="PROSITE" id="PS50042"/>
    </source>
</evidence>
<dbReference type="EMBL" id="JAPTMU010000073">
    <property type="protein sequence ID" value="KAJ4922377.1"/>
    <property type="molecule type" value="Genomic_DNA"/>
</dbReference>
<dbReference type="Gene3D" id="2.60.120.10">
    <property type="entry name" value="Jelly Rolls"/>
    <property type="match status" value="2"/>
</dbReference>